<gene>
    <name evidence="2" type="ORF">BB934_02515</name>
</gene>
<name>A0A1B2EB73_9HYPH</name>
<feature type="compositionally biased region" description="Basic and acidic residues" evidence="1">
    <location>
        <begin position="184"/>
        <end position="195"/>
    </location>
</feature>
<feature type="region of interest" description="Disordered" evidence="1">
    <location>
        <begin position="148"/>
        <end position="204"/>
    </location>
</feature>
<dbReference type="KEGG" id="moc:BB934_02515"/>
<feature type="compositionally biased region" description="Polar residues" evidence="1">
    <location>
        <begin position="151"/>
        <end position="160"/>
    </location>
</feature>
<sequence>MGVEAAAARAMEAGKAPGVAKVVPMETAAEKAAMAGRATLEEQAAGTGMPEAARAARLEATKLGAIRAEAMQAQAAQARATKAESAVTVKAGAKATLAGAVQAAAPPEVQAVVPEEAPALGRVPVTAAPEATPRARAKEATRMAIRPQAPVTESQATTGTARDEAAKGQARLTTHGAGTGVPEIAREPARPKRDPAWGTVKATAPPKGTRKAVLAVSVAASARVRAAAMLKAAAAKPEAKAIVRAGTAARGRVNAAA</sequence>
<accession>A0A1B2EB73</accession>
<dbReference type="AlphaFoldDB" id="A0A1B2EB73"/>
<protein>
    <submittedName>
        <fullName evidence="2">Uncharacterized protein</fullName>
    </submittedName>
</protein>
<evidence type="ECO:0000313" key="2">
    <source>
        <dbReference type="EMBL" id="ANY77226.1"/>
    </source>
</evidence>
<reference evidence="2" key="1">
    <citation type="submission" date="2016-07" db="EMBL/GenBank/DDBJ databases">
        <title>Microvirga ossetica sp. nov. a new species of rhizobia isolated from root nodules of the legume species Vicia alpestris Steven originated from North Ossetia region in the Caucasus.</title>
        <authorList>
            <person name="Safronova V.I."/>
            <person name="Kuznetsova I.G."/>
            <person name="Sazanova A.L."/>
            <person name="Belimov A."/>
            <person name="Andronov E."/>
            <person name="Osledkin Y.S."/>
            <person name="Onishchuk O.P."/>
            <person name="Kurchak O.N."/>
            <person name="Shaposhnikov A.I."/>
            <person name="Willems A."/>
            <person name="Tikhonovich I.A."/>
        </authorList>
    </citation>
    <scope>NUCLEOTIDE SEQUENCE [LARGE SCALE GENOMIC DNA]</scope>
    <source>
        <strain evidence="2">V5/3M</strain>
    </source>
</reference>
<dbReference type="EMBL" id="CP016616">
    <property type="protein sequence ID" value="ANY77226.1"/>
    <property type="molecule type" value="Genomic_DNA"/>
</dbReference>
<proteinExistence type="predicted"/>
<organism evidence="2">
    <name type="scientific">Microvirga ossetica</name>
    <dbReference type="NCBI Taxonomy" id="1882682"/>
    <lineage>
        <taxon>Bacteria</taxon>
        <taxon>Pseudomonadati</taxon>
        <taxon>Pseudomonadota</taxon>
        <taxon>Alphaproteobacteria</taxon>
        <taxon>Hyphomicrobiales</taxon>
        <taxon>Methylobacteriaceae</taxon>
        <taxon>Microvirga</taxon>
    </lineage>
</organism>
<evidence type="ECO:0000256" key="1">
    <source>
        <dbReference type="SAM" id="MobiDB-lite"/>
    </source>
</evidence>